<dbReference type="Pfam" id="PF00271">
    <property type="entry name" value="Helicase_C"/>
    <property type="match status" value="1"/>
</dbReference>
<comment type="caution">
    <text evidence="6">The sequence shown here is derived from an EMBL/GenBank/DDBJ whole genome shotgun (WGS) entry which is preliminary data.</text>
</comment>
<evidence type="ECO:0000256" key="4">
    <source>
        <dbReference type="ARBA" id="ARBA00022840"/>
    </source>
</evidence>
<keyword evidence="4" id="KW-0067">ATP-binding</keyword>
<keyword evidence="2" id="KW-0378">Hydrolase</keyword>
<dbReference type="GO" id="GO:0016787">
    <property type="term" value="F:hydrolase activity"/>
    <property type="evidence" value="ECO:0007669"/>
    <property type="project" value="UniProtKB-KW"/>
</dbReference>
<protein>
    <submittedName>
        <fullName evidence="6">Helicase-like protein</fullName>
    </submittedName>
</protein>
<keyword evidence="1" id="KW-0547">Nucleotide-binding</keyword>
<dbReference type="SMART" id="SM00490">
    <property type="entry name" value="HELICc"/>
    <property type="match status" value="1"/>
</dbReference>
<evidence type="ECO:0000256" key="1">
    <source>
        <dbReference type="ARBA" id="ARBA00022741"/>
    </source>
</evidence>
<evidence type="ECO:0000313" key="7">
    <source>
        <dbReference type="Proteomes" id="UP000320653"/>
    </source>
</evidence>
<reference evidence="6 7" key="1">
    <citation type="submission" date="2019-06" db="EMBL/GenBank/DDBJ databases">
        <title>Sorghum-associated microbial communities from plants grown in Nebraska, USA.</title>
        <authorList>
            <person name="Schachtman D."/>
        </authorList>
    </citation>
    <scope>NUCLEOTIDE SEQUENCE [LARGE SCALE GENOMIC DNA]</scope>
    <source>
        <strain evidence="6 7">1225</strain>
    </source>
</reference>
<dbReference type="PROSITE" id="PS51194">
    <property type="entry name" value="HELICASE_CTER"/>
    <property type="match status" value="1"/>
</dbReference>
<organism evidence="6 7">
    <name type="scientific">Neorhizobium alkalisoli</name>
    <dbReference type="NCBI Taxonomy" id="528178"/>
    <lineage>
        <taxon>Bacteria</taxon>
        <taxon>Pseudomonadati</taxon>
        <taxon>Pseudomonadota</taxon>
        <taxon>Alphaproteobacteria</taxon>
        <taxon>Hyphomicrobiales</taxon>
        <taxon>Rhizobiaceae</taxon>
        <taxon>Rhizobium/Agrobacterium group</taxon>
        <taxon>Neorhizobium</taxon>
    </lineage>
</organism>
<dbReference type="GO" id="GO:0005524">
    <property type="term" value="F:ATP binding"/>
    <property type="evidence" value="ECO:0007669"/>
    <property type="project" value="UniProtKB-KW"/>
</dbReference>
<feature type="domain" description="Helicase C-terminal" evidence="5">
    <location>
        <begin position="67"/>
        <end position="235"/>
    </location>
</feature>
<dbReference type="PANTHER" id="PTHR12131:SF1">
    <property type="entry name" value="ATP-DEPENDENT RNA HELICASE SUPV3L1, MITOCHONDRIAL-RELATED"/>
    <property type="match status" value="1"/>
</dbReference>
<evidence type="ECO:0000313" key="6">
    <source>
        <dbReference type="EMBL" id="TWF43861.1"/>
    </source>
</evidence>
<evidence type="ECO:0000256" key="2">
    <source>
        <dbReference type="ARBA" id="ARBA00022801"/>
    </source>
</evidence>
<dbReference type="GO" id="GO:0004386">
    <property type="term" value="F:helicase activity"/>
    <property type="evidence" value="ECO:0007669"/>
    <property type="project" value="UniProtKB-KW"/>
</dbReference>
<keyword evidence="7" id="KW-1185">Reference proteome</keyword>
<dbReference type="Gene3D" id="3.40.50.300">
    <property type="entry name" value="P-loop containing nucleotide triphosphate hydrolases"/>
    <property type="match status" value="1"/>
</dbReference>
<dbReference type="Proteomes" id="UP000320653">
    <property type="component" value="Unassembled WGS sequence"/>
</dbReference>
<sequence length="461" mass="51692">MAGPHISGIRFGQEWQGKFTFVQTNFRTVAVDIIDRSTTSNRLQTFLGDYLENKANLSIAFTASPGSARSLAEEIIVEDPVEGSSAAKDLADWLGQNYSPEWGLVKALRHGVGLHHGRLPRAVAQRIIDLFESSDLKILVCTSTLIEGVNTSAAIIYVYDKKINTQDFDFFSFANIRGRAGRMMRHFVGKVYLYHEPPEEVSTVVDVPISSDPANAAEPILFAVDERDIEQEGLDRRDKITATTGLSRATIERFGSFGVQNLSELRAEIQQILATRPSFLLWSGLPDRERRDCMFDLIFRFLIQPNRLRVGARSGRQLSFYVDRLRVSKTLRSFLSFLVKRSRSSDSAADVVEIGFEFFRGCDFTVPTAVMACQSVLNDLLEDRSVDWSFYATAIENCFRPSWVKALDERGIPFPFAEKLIPLVPSGASMNEVLRVVAEVRDGVRALSLDPVEQRLIANFS</sequence>
<dbReference type="InterPro" id="IPR027417">
    <property type="entry name" value="P-loop_NTPase"/>
</dbReference>
<evidence type="ECO:0000256" key="3">
    <source>
        <dbReference type="ARBA" id="ARBA00022806"/>
    </source>
</evidence>
<dbReference type="EMBL" id="VIWP01000018">
    <property type="protein sequence ID" value="TWF43861.1"/>
    <property type="molecule type" value="Genomic_DNA"/>
</dbReference>
<accession>A0A561Q0F4</accession>
<keyword evidence="3 6" id="KW-0347">Helicase</keyword>
<dbReference type="AlphaFoldDB" id="A0A561Q0F4"/>
<dbReference type="PANTHER" id="PTHR12131">
    <property type="entry name" value="ATP-DEPENDENT RNA AND DNA HELICASE"/>
    <property type="match status" value="1"/>
</dbReference>
<evidence type="ECO:0000259" key="5">
    <source>
        <dbReference type="PROSITE" id="PS51194"/>
    </source>
</evidence>
<dbReference type="InterPro" id="IPR050699">
    <property type="entry name" value="RNA-DNA_Helicase"/>
</dbReference>
<proteinExistence type="predicted"/>
<dbReference type="InterPro" id="IPR001650">
    <property type="entry name" value="Helicase_C-like"/>
</dbReference>
<gene>
    <name evidence="6" type="ORF">FHW37_11813</name>
</gene>
<name>A0A561Q0F4_9HYPH</name>
<dbReference type="SUPFAM" id="SSF52540">
    <property type="entry name" value="P-loop containing nucleoside triphosphate hydrolases"/>
    <property type="match status" value="1"/>
</dbReference>